<dbReference type="OrthoDB" id="1678912at2759"/>
<accession>A0A067K3X9</accession>
<evidence type="ECO:0000313" key="3">
    <source>
        <dbReference type="EMBL" id="KDP26519.1"/>
    </source>
</evidence>
<dbReference type="EMBL" id="KK914893">
    <property type="protein sequence ID" value="KDP26519.1"/>
    <property type="molecule type" value="Genomic_DNA"/>
</dbReference>
<dbReference type="GO" id="GO:0000785">
    <property type="term" value="C:chromatin"/>
    <property type="evidence" value="ECO:0007669"/>
    <property type="project" value="TreeGrafter"/>
</dbReference>
<dbReference type="PANTHER" id="PTHR10694">
    <property type="entry name" value="LYSINE-SPECIFIC DEMETHYLASE"/>
    <property type="match status" value="1"/>
</dbReference>
<dbReference type="GO" id="GO:0005634">
    <property type="term" value="C:nucleus"/>
    <property type="evidence" value="ECO:0007669"/>
    <property type="project" value="TreeGrafter"/>
</dbReference>
<organism evidence="3 4">
    <name type="scientific">Jatropha curcas</name>
    <name type="common">Barbados nut</name>
    <dbReference type="NCBI Taxonomy" id="180498"/>
    <lineage>
        <taxon>Eukaryota</taxon>
        <taxon>Viridiplantae</taxon>
        <taxon>Streptophyta</taxon>
        <taxon>Embryophyta</taxon>
        <taxon>Tracheophyta</taxon>
        <taxon>Spermatophyta</taxon>
        <taxon>Magnoliopsida</taxon>
        <taxon>eudicotyledons</taxon>
        <taxon>Gunneridae</taxon>
        <taxon>Pentapetalae</taxon>
        <taxon>rosids</taxon>
        <taxon>fabids</taxon>
        <taxon>Malpighiales</taxon>
        <taxon>Euphorbiaceae</taxon>
        <taxon>Crotonoideae</taxon>
        <taxon>Jatropheae</taxon>
        <taxon>Jatropha</taxon>
    </lineage>
</organism>
<feature type="domain" description="JmjN" evidence="1">
    <location>
        <begin position="97"/>
        <end position="138"/>
    </location>
</feature>
<dbReference type="Pfam" id="PF02928">
    <property type="entry name" value="zf-C5HC2"/>
    <property type="match status" value="1"/>
</dbReference>
<dbReference type="PROSITE" id="PS51184">
    <property type="entry name" value="JMJC"/>
    <property type="match status" value="1"/>
</dbReference>
<dbReference type="STRING" id="180498.A0A067K3X9"/>
<dbReference type="PROSITE" id="PS51183">
    <property type="entry name" value="JMJN"/>
    <property type="match status" value="1"/>
</dbReference>
<gene>
    <name evidence="3" type="ORF">JCGZ_17677</name>
</gene>
<dbReference type="Pfam" id="PF02375">
    <property type="entry name" value="JmjN"/>
    <property type="match status" value="1"/>
</dbReference>
<proteinExistence type="predicted"/>
<evidence type="ECO:0000259" key="2">
    <source>
        <dbReference type="PROSITE" id="PS51184"/>
    </source>
</evidence>
<dbReference type="Gene3D" id="2.60.120.650">
    <property type="entry name" value="Cupin"/>
    <property type="match status" value="1"/>
</dbReference>
<dbReference type="Pfam" id="PF02373">
    <property type="entry name" value="JmjC"/>
    <property type="match status" value="1"/>
</dbReference>
<protein>
    <recommendedName>
        <fullName evidence="5">JmjC domain-containing protein</fullName>
    </recommendedName>
</protein>
<evidence type="ECO:0008006" key="5">
    <source>
        <dbReference type="Google" id="ProtNLM"/>
    </source>
</evidence>
<reference evidence="3 4" key="1">
    <citation type="journal article" date="2014" name="PLoS ONE">
        <title>Global Analysis of Gene Expression Profiles in Physic Nut (Jatropha curcas L.) Seedlings Exposed to Salt Stress.</title>
        <authorList>
            <person name="Zhang L."/>
            <person name="Zhang C."/>
            <person name="Wu P."/>
            <person name="Chen Y."/>
            <person name="Li M."/>
            <person name="Jiang H."/>
            <person name="Wu G."/>
        </authorList>
    </citation>
    <scope>NUCLEOTIDE SEQUENCE [LARGE SCALE GENOMIC DNA]</scope>
    <source>
        <strain evidence="4">cv. GZQX0401</strain>
        <tissue evidence="3">Young leaves</tissue>
    </source>
</reference>
<dbReference type="SMART" id="SM00558">
    <property type="entry name" value="JmjC"/>
    <property type="match status" value="1"/>
</dbReference>
<dbReference type="PANTHER" id="PTHR10694:SF54">
    <property type="entry name" value="INACTIVE LYSINE-SPECIFIC DEMETHYLASE JMJ19-RELATED"/>
    <property type="match status" value="1"/>
</dbReference>
<feature type="domain" description="JmjC" evidence="2">
    <location>
        <begin position="310"/>
        <end position="476"/>
    </location>
</feature>
<dbReference type="InterPro" id="IPR003349">
    <property type="entry name" value="JmjN"/>
</dbReference>
<keyword evidence="4" id="KW-1185">Reference proteome</keyword>
<dbReference type="Proteomes" id="UP000027138">
    <property type="component" value="Unassembled WGS sequence"/>
</dbReference>
<dbReference type="InterPro" id="IPR004198">
    <property type="entry name" value="Znf_C5HC2"/>
</dbReference>
<sequence length="740" mass="83288">MASGSTSKENPVQMDSIYDGIDVASLKRSFWHRPWMLDDQNNQKQEESDSEQVFMDFPPRKCLPKGVVHGCPDCSNCLKVMARWRPEDARKDILEEVPVFHPTKEEFRDTLKYIASIHHQVEPYGICRIIPPPSWNPPCLIKEKKVWETTPFVTHTQRVDGFQNQYIQGKLARICENGGCKRKSSFKIDLDHRVGDGCTIDPDGTGCSHVEGFESATGPEFTLEAFKAYADDFKSQYFSVRSKVVGSDVHPTVHQEKWEPSLDIIEGEYRRIVENPTEEIEVLCGADLDTGVSGSGFPTKSSFSISDCHEYLKSGWNLNNTPRLPGSLLSFESYKVSGCLVPRLNIGMCFSSFGWNVEEHHLYLLCYMHFGAPKIWYGIPGRYGIKFEAVMKKDLPDILVEQPKLQDRLATKLSSCALKDSGIPVYRCIQHPGEFVLVLPGAYYSGVDSGFNCAESVNVAPIDWLPYGQNAVELYCGWGKKTLISHDKILLGAASEAVRACWEISLLRKNNLDNLRWKDACGKDGILAKSLKSRVKFEHSRREYLCYSLQSQKMDKNFDASSKRECSICFYDLHLSAVWCPCSADRYSCLKHSKQLCSCAWSEKIFLFRYEMSELNTLVEAVEGKLSAVYKWAKEVLKLSLFYSISEDSAQPLRPTGNLVPHVKESGAGEHTSQRATTNRDTVSIIREEMRARLLHARSSNVQKPKQNITASTFVSTAAAVDNDSLLLSTSESTSSSSSE</sequence>
<name>A0A067K3X9_JATCU</name>
<dbReference type="InterPro" id="IPR003347">
    <property type="entry name" value="JmjC_dom"/>
</dbReference>
<dbReference type="SUPFAM" id="SSF51197">
    <property type="entry name" value="Clavaminate synthase-like"/>
    <property type="match status" value="1"/>
</dbReference>
<evidence type="ECO:0000259" key="1">
    <source>
        <dbReference type="PROSITE" id="PS51183"/>
    </source>
</evidence>
<dbReference type="GO" id="GO:0010468">
    <property type="term" value="P:regulation of gene expression"/>
    <property type="evidence" value="ECO:0007669"/>
    <property type="project" value="TreeGrafter"/>
</dbReference>
<dbReference type="AlphaFoldDB" id="A0A067K3X9"/>
<evidence type="ECO:0000313" key="4">
    <source>
        <dbReference type="Proteomes" id="UP000027138"/>
    </source>
</evidence>
<dbReference type="GO" id="GO:0034647">
    <property type="term" value="F:histone H3K4me/H3K4me2/H3K4me3 demethylase activity"/>
    <property type="evidence" value="ECO:0007669"/>
    <property type="project" value="TreeGrafter"/>
</dbReference>
<dbReference type="SMART" id="SM00545">
    <property type="entry name" value="JmjN"/>
    <property type="match status" value="1"/>
</dbReference>